<keyword evidence="3" id="KW-0808">Transferase</keyword>
<evidence type="ECO:0000256" key="6">
    <source>
        <dbReference type="ARBA" id="ARBA00023136"/>
    </source>
</evidence>
<evidence type="ECO:0000256" key="5">
    <source>
        <dbReference type="ARBA" id="ARBA00022989"/>
    </source>
</evidence>
<evidence type="ECO:0000256" key="3">
    <source>
        <dbReference type="ARBA" id="ARBA00022679"/>
    </source>
</evidence>
<keyword evidence="6 9" id="KW-0472">Membrane</keyword>
<feature type="transmembrane region" description="Helical" evidence="9">
    <location>
        <begin position="168"/>
        <end position="187"/>
    </location>
</feature>
<dbReference type="GO" id="GO:0005886">
    <property type="term" value="C:plasma membrane"/>
    <property type="evidence" value="ECO:0007669"/>
    <property type="project" value="UniProtKB-SubCell"/>
</dbReference>
<feature type="transmembrane region" description="Helical" evidence="9">
    <location>
        <begin position="63"/>
        <end position="83"/>
    </location>
</feature>
<dbReference type="GO" id="GO:0016758">
    <property type="term" value="F:hexosyltransferase activity"/>
    <property type="evidence" value="ECO:0007669"/>
    <property type="project" value="InterPro"/>
</dbReference>
<dbReference type="Pfam" id="PF09594">
    <property type="entry name" value="GT87"/>
    <property type="match status" value="1"/>
</dbReference>
<dbReference type="EMBL" id="JADKPN010000013">
    <property type="protein sequence ID" value="MBF4765156.1"/>
    <property type="molecule type" value="Genomic_DNA"/>
</dbReference>
<feature type="transmembrane region" description="Helical" evidence="9">
    <location>
        <begin position="258"/>
        <end position="276"/>
    </location>
</feature>
<dbReference type="InterPro" id="IPR020311">
    <property type="entry name" value="Uncharacterised_Rv0898c"/>
</dbReference>
<sequence>MTRRAGLVVLGLVLAAGLVGAAYAGTLTDLAPYRYGGRAALDGLPLYGVRDPLSGLPFTYPPFGALVMVPLALVSLPLAGALVTAASVGALARVVAMPVLVVAALAMEPVWQDLRFGQVNLLLMLAVLVDLARPERKASGVLVGLAAGVKLTPLVFVVLLVMVGRRDAALRTAATFAATVALGFVVMPGQSAAYWSHRLLDGTRVGPPELTHNQSVYGVLSRLLGEPPPVALWVLVAGPLALAVLVVAALWWRRGDRLLGTGLAGLAMLVASPVSWSHHWVWAVPLTVAIWRHSRAVALAWAVVFVARPILWPPWGDGREHDWDLAQHLVGNAYLLAAAGLVVWATTRLRAGPIVGVVSDEDIQARIKGLIDQEHDLRQKLGAGEISSEDEHADLARIEVELDQCWDLLRQRRARREFGQDPEGAEVRDAGTVEHYQG</sequence>
<dbReference type="AlphaFoldDB" id="A0A930VIF2"/>
<dbReference type="RefSeq" id="WP_194708342.1">
    <property type="nucleotide sequence ID" value="NZ_JADKPN010000013.1"/>
</dbReference>
<accession>A0A930VIF2</accession>
<feature type="transmembrane region" description="Helical" evidence="9">
    <location>
        <begin position="325"/>
        <end position="345"/>
    </location>
</feature>
<evidence type="ECO:0000256" key="2">
    <source>
        <dbReference type="ARBA" id="ARBA00022475"/>
    </source>
</evidence>
<name>A0A930VIF2_9ACTN</name>
<feature type="transmembrane region" description="Helical" evidence="9">
    <location>
        <begin position="90"/>
        <end position="110"/>
    </location>
</feature>
<evidence type="ECO:0000256" key="9">
    <source>
        <dbReference type="SAM" id="Phobius"/>
    </source>
</evidence>
<feature type="compositionally biased region" description="Basic and acidic residues" evidence="8">
    <location>
        <begin position="425"/>
        <end position="438"/>
    </location>
</feature>
<evidence type="ECO:0000256" key="7">
    <source>
        <dbReference type="ARBA" id="ARBA00024033"/>
    </source>
</evidence>
<feature type="transmembrane region" description="Helical" evidence="9">
    <location>
        <begin position="140"/>
        <end position="162"/>
    </location>
</feature>
<comment type="caution">
    <text evidence="10">The sequence shown here is derived from an EMBL/GenBank/DDBJ whole genome shotgun (WGS) entry which is preliminary data.</text>
</comment>
<keyword evidence="2" id="KW-1003">Cell membrane</keyword>
<dbReference type="Proteomes" id="UP000640489">
    <property type="component" value="Unassembled WGS sequence"/>
</dbReference>
<protein>
    <submittedName>
        <fullName evidence="10">DUF2630 family protein</fullName>
    </submittedName>
</protein>
<reference evidence="10" key="1">
    <citation type="submission" date="2020-11" db="EMBL/GenBank/DDBJ databases">
        <title>Nocardioides sp. nov., isolated from Soil of Cynanchum wilfordii Hemsley rhizosphere.</title>
        <authorList>
            <person name="Lee J.-S."/>
            <person name="Suh M.K."/>
            <person name="Kim J.-S."/>
        </authorList>
    </citation>
    <scope>NUCLEOTIDE SEQUENCE</scope>
    <source>
        <strain evidence="10">KCTC 19275</strain>
    </source>
</reference>
<comment type="subcellular location">
    <subcellularLocation>
        <location evidence="1">Cell membrane</location>
        <topology evidence="1">Multi-pass membrane protein</topology>
    </subcellularLocation>
</comment>
<proteinExistence type="inferred from homology"/>
<evidence type="ECO:0000313" key="10">
    <source>
        <dbReference type="EMBL" id="MBF4765156.1"/>
    </source>
</evidence>
<evidence type="ECO:0000313" key="11">
    <source>
        <dbReference type="Proteomes" id="UP000640489"/>
    </source>
</evidence>
<evidence type="ECO:0000256" key="1">
    <source>
        <dbReference type="ARBA" id="ARBA00004651"/>
    </source>
</evidence>
<keyword evidence="5 9" id="KW-1133">Transmembrane helix</keyword>
<evidence type="ECO:0000256" key="8">
    <source>
        <dbReference type="SAM" id="MobiDB-lite"/>
    </source>
</evidence>
<feature type="transmembrane region" description="Helical" evidence="9">
    <location>
        <begin position="296"/>
        <end position="313"/>
    </location>
</feature>
<gene>
    <name evidence="10" type="ORF">ISU07_18655</name>
</gene>
<dbReference type="Pfam" id="PF10944">
    <property type="entry name" value="DUF2630"/>
    <property type="match status" value="1"/>
</dbReference>
<dbReference type="InterPro" id="IPR018584">
    <property type="entry name" value="GT87"/>
</dbReference>
<feature type="transmembrane region" description="Helical" evidence="9">
    <location>
        <begin position="230"/>
        <end position="252"/>
    </location>
</feature>
<comment type="similarity">
    <text evidence="7">Belongs to the glycosyltransferase 87 family.</text>
</comment>
<feature type="region of interest" description="Disordered" evidence="8">
    <location>
        <begin position="419"/>
        <end position="438"/>
    </location>
</feature>
<evidence type="ECO:0000256" key="4">
    <source>
        <dbReference type="ARBA" id="ARBA00022692"/>
    </source>
</evidence>
<keyword evidence="4 9" id="KW-0812">Transmembrane</keyword>
<keyword evidence="11" id="KW-1185">Reference proteome</keyword>
<organism evidence="10 11">
    <name type="scientific">Nocardioides islandensis</name>
    <dbReference type="NCBI Taxonomy" id="433663"/>
    <lineage>
        <taxon>Bacteria</taxon>
        <taxon>Bacillati</taxon>
        <taxon>Actinomycetota</taxon>
        <taxon>Actinomycetes</taxon>
        <taxon>Propionibacteriales</taxon>
        <taxon>Nocardioidaceae</taxon>
        <taxon>Nocardioides</taxon>
    </lineage>
</organism>